<sequence>DSFEDSELGEIPKGWGIKPIGQAVKCVGGTTPSTKNPAFWDGGKNPFVTPKDMSSLTSPVILDTSRHITDAGVDKINSGRLPIGSVILSSRAPIGYLAITEVPVSVNQGVIAMICNKDLPNYYVLHWTETNMDTIKRNAGGTTFAEISKRNFRPIPVVVPQKLVLEAFVQQVEPLHKQVVLNLQESNTLASLRDTLLPKLISGELRVPDAEKFIEEAGV</sequence>
<dbReference type="Gene3D" id="1.10.287.1120">
    <property type="entry name" value="Bipartite methylase S protein"/>
    <property type="match status" value="1"/>
</dbReference>
<protein>
    <submittedName>
        <fullName evidence="5">Restriction modification system DNA specificity domain</fullName>
    </submittedName>
</protein>
<evidence type="ECO:0000256" key="2">
    <source>
        <dbReference type="ARBA" id="ARBA00022747"/>
    </source>
</evidence>
<dbReference type="InterPro" id="IPR000055">
    <property type="entry name" value="Restrct_endonuc_typeI_TRD"/>
</dbReference>
<dbReference type="InterPro" id="IPR044946">
    <property type="entry name" value="Restrct_endonuc_typeI_TRD_sf"/>
</dbReference>
<comment type="caution">
    <text evidence="5">The sequence shown here is derived from an EMBL/GenBank/DDBJ whole genome shotgun (WGS) entry which is preliminary data.</text>
</comment>
<dbReference type="InterPro" id="IPR052021">
    <property type="entry name" value="Type-I_RS_S_subunit"/>
</dbReference>
<reference evidence="6" key="1">
    <citation type="journal article" date="2015" name="MBio">
        <title>Genome-Resolved Metagenomic Analysis Reveals Roles for Candidate Phyla and Other Microbial Community Members in Biogeochemical Transformations in Oil Reservoirs.</title>
        <authorList>
            <person name="Hu P."/>
            <person name="Tom L."/>
            <person name="Singh A."/>
            <person name="Thomas B.C."/>
            <person name="Baker B.J."/>
            <person name="Piceno Y.M."/>
            <person name="Andersen G.L."/>
            <person name="Banfield J.F."/>
        </authorList>
    </citation>
    <scope>NUCLEOTIDE SEQUENCE [LARGE SCALE GENOMIC DNA]</scope>
</reference>
<name>A0A117M1X2_9BACT</name>
<dbReference type="Proteomes" id="UP000054092">
    <property type="component" value="Unassembled WGS sequence"/>
</dbReference>
<keyword evidence="2" id="KW-0680">Restriction system</keyword>
<feature type="domain" description="Type I restriction modification DNA specificity" evidence="4">
    <location>
        <begin position="12"/>
        <end position="161"/>
    </location>
</feature>
<dbReference type="GO" id="GO:0009307">
    <property type="term" value="P:DNA restriction-modification system"/>
    <property type="evidence" value="ECO:0007669"/>
    <property type="project" value="UniProtKB-KW"/>
</dbReference>
<dbReference type="AlphaFoldDB" id="A0A117M1X2"/>
<evidence type="ECO:0000259" key="4">
    <source>
        <dbReference type="Pfam" id="PF01420"/>
    </source>
</evidence>
<organism evidence="5 6">
    <name type="scientific">Mesotoga prima</name>
    <dbReference type="NCBI Taxonomy" id="1184387"/>
    <lineage>
        <taxon>Bacteria</taxon>
        <taxon>Thermotogati</taxon>
        <taxon>Thermotogota</taxon>
        <taxon>Thermotogae</taxon>
        <taxon>Kosmotogales</taxon>
        <taxon>Kosmotogaceae</taxon>
        <taxon>Mesotoga</taxon>
    </lineage>
</organism>
<dbReference type="EMBL" id="LGGP01000236">
    <property type="protein sequence ID" value="KUK79867.1"/>
    <property type="molecule type" value="Genomic_DNA"/>
</dbReference>
<comment type="similarity">
    <text evidence="1">Belongs to the type-I restriction system S methylase family.</text>
</comment>
<evidence type="ECO:0000256" key="1">
    <source>
        <dbReference type="ARBA" id="ARBA00010923"/>
    </source>
</evidence>
<dbReference type="CDD" id="cd17273">
    <property type="entry name" value="RMtype1_S_EcoJA69PI-TRD1-CR1_like"/>
    <property type="match status" value="1"/>
</dbReference>
<dbReference type="PANTHER" id="PTHR30408">
    <property type="entry name" value="TYPE-1 RESTRICTION ENZYME ECOKI SPECIFICITY PROTEIN"/>
    <property type="match status" value="1"/>
</dbReference>
<accession>A0A117M1X2</accession>
<dbReference type="GO" id="GO:0003677">
    <property type="term" value="F:DNA binding"/>
    <property type="evidence" value="ECO:0007669"/>
    <property type="project" value="UniProtKB-KW"/>
</dbReference>
<feature type="non-terminal residue" evidence="5">
    <location>
        <position position="1"/>
    </location>
</feature>
<dbReference type="SUPFAM" id="SSF116734">
    <property type="entry name" value="DNA methylase specificity domain"/>
    <property type="match status" value="1"/>
</dbReference>
<evidence type="ECO:0000256" key="3">
    <source>
        <dbReference type="ARBA" id="ARBA00023125"/>
    </source>
</evidence>
<dbReference type="PANTHER" id="PTHR30408:SF12">
    <property type="entry name" value="TYPE I RESTRICTION ENZYME MJAVIII SPECIFICITY SUBUNIT"/>
    <property type="match status" value="1"/>
</dbReference>
<proteinExistence type="inferred from homology"/>
<evidence type="ECO:0000313" key="5">
    <source>
        <dbReference type="EMBL" id="KUK79867.1"/>
    </source>
</evidence>
<keyword evidence="3" id="KW-0238">DNA-binding</keyword>
<dbReference type="PATRIC" id="fig|1184387.3.peg.1735"/>
<gene>
    <name evidence="5" type="ORF">XD94_1282</name>
</gene>
<dbReference type="Pfam" id="PF01420">
    <property type="entry name" value="Methylase_S"/>
    <property type="match status" value="1"/>
</dbReference>
<dbReference type="Gene3D" id="3.90.220.20">
    <property type="entry name" value="DNA methylase specificity domains"/>
    <property type="match status" value="1"/>
</dbReference>
<evidence type="ECO:0000313" key="6">
    <source>
        <dbReference type="Proteomes" id="UP000054092"/>
    </source>
</evidence>